<organism evidence="2 3">
    <name type="scientific">Tegillarca granosa</name>
    <name type="common">Malaysian cockle</name>
    <name type="synonym">Anadara granosa</name>
    <dbReference type="NCBI Taxonomy" id="220873"/>
    <lineage>
        <taxon>Eukaryota</taxon>
        <taxon>Metazoa</taxon>
        <taxon>Spiralia</taxon>
        <taxon>Lophotrochozoa</taxon>
        <taxon>Mollusca</taxon>
        <taxon>Bivalvia</taxon>
        <taxon>Autobranchia</taxon>
        <taxon>Pteriomorphia</taxon>
        <taxon>Arcoida</taxon>
        <taxon>Arcoidea</taxon>
        <taxon>Arcidae</taxon>
        <taxon>Tegillarca</taxon>
    </lineage>
</organism>
<keyword evidence="1" id="KW-0812">Transmembrane</keyword>
<keyword evidence="1" id="KW-1133">Transmembrane helix</keyword>
<dbReference type="Gene3D" id="3.90.550.20">
    <property type="match status" value="1"/>
</dbReference>
<dbReference type="InterPro" id="IPR007577">
    <property type="entry name" value="GlycoTrfase_DXD_sugar-bd_CS"/>
</dbReference>
<feature type="transmembrane region" description="Helical" evidence="1">
    <location>
        <begin position="22"/>
        <end position="41"/>
    </location>
</feature>
<protein>
    <submittedName>
        <fullName evidence="2">Uncharacterized protein</fullName>
    </submittedName>
</protein>
<dbReference type="PANTHER" id="PTHR46830">
    <property type="entry name" value="TRANSFERASE, PUTATIVE-RELATED"/>
    <property type="match status" value="1"/>
</dbReference>
<dbReference type="Pfam" id="PF04488">
    <property type="entry name" value="Gly_transf_sug"/>
    <property type="match status" value="1"/>
</dbReference>
<reference evidence="2 3" key="1">
    <citation type="submission" date="2022-12" db="EMBL/GenBank/DDBJ databases">
        <title>Chromosome-level genome of Tegillarca granosa.</title>
        <authorList>
            <person name="Kim J."/>
        </authorList>
    </citation>
    <scope>NUCLEOTIDE SEQUENCE [LARGE SCALE GENOMIC DNA]</scope>
    <source>
        <strain evidence="2">Teg-2019</strain>
        <tissue evidence="2">Adductor muscle</tissue>
    </source>
</reference>
<name>A0ABQ9F7F6_TEGGR</name>
<sequence>MIEDFFYLPHRFDMKLFKTSKLIPLISIYLNIGFLILFLRLHLTNTKYRLNSCPDQQRTTTPVEGMLEYQNSFRTSQMYVVPNIVHFVWFGKDSEWYFHQFLSVLSAYKNIKPNIIYFHCDNEPIGEWWIAAKKRVKTLKIRKVKPPDYIFDRVLIHPEHKSDIFRIEVLQKMGGIYLDTDVIALKSFNPLRNYTFTMGLEYHGNPGRVNNGVIISAPNATFLNIWKSTYKTFTAFEWDYHSCAIPYLLRDKYPDIFHVEERSLVYPSGPDKRLIHDTVYDWSNNYAIHLWHRTFNTHYNPESVKMLNTTYGQIARFVLYNNSDLIPYTNSVYY</sequence>
<dbReference type="EMBL" id="JARBDR010000496">
    <property type="protein sequence ID" value="KAJ8311505.1"/>
    <property type="molecule type" value="Genomic_DNA"/>
</dbReference>
<accession>A0ABQ9F7F6</accession>
<dbReference type="Proteomes" id="UP001217089">
    <property type="component" value="Unassembled WGS sequence"/>
</dbReference>
<dbReference type="PANTHER" id="PTHR46830:SF2">
    <property type="entry name" value="ALPHA-1,4-N-ACETYLGLUCOSAMINYLTRANSFERASE"/>
    <property type="match status" value="1"/>
</dbReference>
<keyword evidence="1" id="KW-0472">Membrane</keyword>
<gene>
    <name evidence="2" type="ORF">KUTeg_010860</name>
</gene>
<evidence type="ECO:0000313" key="2">
    <source>
        <dbReference type="EMBL" id="KAJ8311505.1"/>
    </source>
</evidence>
<evidence type="ECO:0000313" key="3">
    <source>
        <dbReference type="Proteomes" id="UP001217089"/>
    </source>
</evidence>
<evidence type="ECO:0000256" key="1">
    <source>
        <dbReference type="SAM" id="Phobius"/>
    </source>
</evidence>
<keyword evidence="3" id="KW-1185">Reference proteome</keyword>
<dbReference type="SUPFAM" id="SSF53448">
    <property type="entry name" value="Nucleotide-diphospho-sugar transferases"/>
    <property type="match status" value="1"/>
</dbReference>
<comment type="caution">
    <text evidence="2">The sequence shown here is derived from an EMBL/GenBank/DDBJ whole genome shotgun (WGS) entry which is preliminary data.</text>
</comment>
<proteinExistence type="predicted"/>
<dbReference type="InterPro" id="IPR029044">
    <property type="entry name" value="Nucleotide-diphossugar_trans"/>
</dbReference>